<proteinExistence type="predicted"/>
<dbReference type="Pfam" id="PF04471">
    <property type="entry name" value="Mrr_cat"/>
    <property type="match status" value="1"/>
</dbReference>
<dbReference type="InterPro" id="IPR007560">
    <property type="entry name" value="Restrct_endonuc_IV_Mrr"/>
</dbReference>
<name>A0A421BBW5_9PSEU</name>
<evidence type="ECO:0000313" key="3">
    <source>
        <dbReference type="Proteomes" id="UP000282454"/>
    </source>
</evidence>
<accession>A0A421BBW5</accession>
<dbReference type="GO" id="GO:0009307">
    <property type="term" value="P:DNA restriction-modification system"/>
    <property type="evidence" value="ECO:0007669"/>
    <property type="project" value="InterPro"/>
</dbReference>
<keyword evidence="2" id="KW-0540">Nuclease</keyword>
<dbReference type="AlphaFoldDB" id="A0A421BBW5"/>
<organism evidence="2 3">
    <name type="scientific">Actinokineospora cianjurensis</name>
    <dbReference type="NCBI Taxonomy" id="585224"/>
    <lineage>
        <taxon>Bacteria</taxon>
        <taxon>Bacillati</taxon>
        <taxon>Actinomycetota</taxon>
        <taxon>Actinomycetes</taxon>
        <taxon>Pseudonocardiales</taxon>
        <taxon>Pseudonocardiaceae</taxon>
        <taxon>Actinokineospora</taxon>
    </lineage>
</organism>
<comment type="caution">
    <text evidence="2">The sequence shown here is derived from an EMBL/GenBank/DDBJ whole genome shotgun (WGS) entry which is preliminary data.</text>
</comment>
<gene>
    <name evidence="2" type="ORF">CLV68_2378</name>
</gene>
<evidence type="ECO:0000259" key="1">
    <source>
        <dbReference type="Pfam" id="PF04471"/>
    </source>
</evidence>
<dbReference type="Gene3D" id="2.30.280.20">
    <property type="match status" value="1"/>
</dbReference>
<dbReference type="GO" id="GO:0004519">
    <property type="term" value="F:endonuclease activity"/>
    <property type="evidence" value="ECO:0007669"/>
    <property type="project" value="UniProtKB-KW"/>
</dbReference>
<keyword evidence="2" id="KW-0255">Endonuclease</keyword>
<dbReference type="EMBL" id="RCDD01000001">
    <property type="protein sequence ID" value="RLK61837.1"/>
    <property type="molecule type" value="Genomic_DNA"/>
</dbReference>
<keyword evidence="2" id="KW-0378">Hydrolase</keyword>
<protein>
    <submittedName>
        <fullName evidence="2">Restriction endonuclease</fullName>
    </submittedName>
</protein>
<evidence type="ECO:0000313" key="2">
    <source>
        <dbReference type="EMBL" id="RLK61837.1"/>
    </source>
</evidence>
<reference evidence="2 3" key="1">
    <citation type="submission" date="2018-10" db="EMBL/GenBank/DDBJ databases">
        <title>Genomic Encyclopedia of Archaeal and Bacterial Type Strains, Phase II (KMG-II): from individual species to whole genera.</title>
        <authorList>
            <person name="Goeker M."/>
        </authorList>
    </citation>
    <scope>NUCLEOTIDE SEQUENCE [LARGE SCALE GENOMIC DNA]</scope>
    <source>
        <strain evidence="2 3">DSM 45657</strain>
    </source>
</reference>
<dbReference type="GO" id="GO:0003677">
    <property type="term" value="F:DNA binding"/>
    <property type="evidence" value="ECO:0007669"/>
    <property type="project" value="InterPro"/>
</dbReference>
<dbReference type="Proteomes" id="UP000282454">
    <property type="component" value="Unassembled WGS sequence"/>
</dbReference>
<dbReference type="Gene3D" id="3.40.1350.10">
    <property type="match status" value="1"/>
</dbReference>
<keyword evidence="3" id="KW-1185">Reference proteome</keyword>
<dbReference type="InterPro" id="IPR011856">
    <property type="entry name" value="tRNA_endonuc-like_dom_sf"/>
</dbReference>
<sequence>MERLEHVIQRDPVTGRSFANFVFDLAVLSLAEDGEQVDCRWLDDRRDPDLTGAQTLRFAPRAWQEWIKLGDPVLTRIRRRVAASRVRTAGEQRPVPGSSEDRLLEKIYRQFDGNKVQFELLASRVAGAVFRNRGGGYAEGWLTRGSGDGGADFVGRLDIGTGGAMVRLVVLGQAKCVAPTSSISAEQIARVVARLRRGWIGVFVTTGAYSRAAQLEIIEDQYPILLIDGRHLAEEVRRLSFESHGGDVDALLAAITTGYPAAVSARRPKEVLNL</sequence>
<feature type="domain" description="Restriction endonuclease type IV Mrr" evidence="1">
    <location>
        <begin position="126"/>
        <end position="234"/>
    </location>
</feature>